<comment type="caution">
    <text evidence="1">The sequence shown here is derived from an EMBL/GenBank/DDBJ whole genome shotgun (WGS) entry which is preliminary data.</text>
</comment>
<sequence length="81" mass="9060">MKFFVSVSAVASIIPAIYGLTIKRVLYAELCWLLPYNISCSIQSRRLPAHRSQLVERNRALLSFHHPCGDSSSATPQMTPL</sequence>
<organism evidence="1 2">
    <name type="scientific">Mycena maculata</name>
    <dbReference type="NCBI Taxonomy" id="230809"/>
    <lineage>
        <taxon>Eukaryota</taxon>
        <taxon>Fungi</taxon>
        <taxon>Dikarya</taxon>
        <taxon>Basidiomycota</taxon>
        <taxon>Agaricomycotina</taxon>
        <taxon>Agaricomycetes</taxon>
        <taxon>Agaricomycetidae</taxon>
        <taxon>Agaricales</taxon>
        <taxon>Marasmiineae</taxon>
        <taxon>Mycenaceae</taxon>
        <taxon>Mycena</taxon>
    </lineage>
</organism>
<evidence type="ECO:0000313" key="1">
    <source>
        <dbReference type="EMBL" id="KAJ7764979.1"/>
    </source>
</evidence>
<keyword evidence="2" id="KW-1185">Reference proteome</keyword>
<proteinExistence type="predicted"/>
<name>A0AAD7JI88_9AGAR</name>
<evidence type="ECO:0000313" key="2">
    <source>
        <dbReference type="Proteomes" id="UP001215280"/>
    </source>
</evidence>
<accession>A0AAD7JI88</accession>
<dbReference type="EMBL" id="JARJLG010000036">
    <property type="protein sequence ID" value="KAJ7764979.1"/>
    <property type="molecule type" value="Genomic_DNA"/>
</dbReference>
<reference evidence="1" key="1">
    <citation type="submission" date="2023-03" db="EMBL/GenBank/DDBJ databases">
        <title>Massive genome expansion in bonnet fungi (Mycena s.s.) driven by repeated elements and novel gene families across ecological guilds.</title>
        <authorList>
            <consortium name="Lawrence Berkeley National Laboratory"/>
            <person name="Harder C.B."/>
            <person name="Miyauchi S."/>
            <person name="Viragh M."/>
            <person name="Kuo A."/>
            <person name="Thoen E."/>
            <person name="Andreopoulos B."/>
            <person name="Lu D."/>
            <person name="Skrede I."/>
            <person name="Drula E."/>
            <person name="Henrissat B."/>
            <person name="Morin E."/>
            <person name="Kohler A."/>
            <person name="Barry K."/>
            <person name="LaButti K."/>
            <person name="Morin E."/>
            <person name="Salamov A."/>
            <person name="Lipzen A."/>
            <person name="Mereny Z."/>
            <person name="Hegedus B."/>
            <person name="Baldrian P."/>
            <person name="Stursova M."/>
            <person name="Weitz H."/>
            <person name="Taylor A."/>
            <person name="Grigoriev I.V."/>
            <person name="Nagy L.G."/>
            <person name="Martin F."/>
            <person name="Kauserud H."/>
        </authorList>
    </citation>
    <scope>NUCLEOTIDE SEQUENCE</scope>
    <source>
        <strain evidence="1">CBHHK188m</strain>
    </source>
</reference>
<gene>
    <name evidence="1" type="ORF">DFH07DRAFT_369855</name>
</gene>
<dbReference type="AlphaFoldDB" id="A0AAD7JI88"/>
<dbReference type="Proteomes" id="UP001215280">
    <property type="component" value="Unassembled WGS sequence"/>
</dbReference>
<protein>
    <submittedName>
        <fullName evidence="1">Uncharacterized protein</fullName>
    </submittedName>
</protein>